<dbReference type="OrthoDB" id="408631at2759"/>
<dbReference type="SUPFAM" id="SSF53474">
    <property type="entry name" value="alpha/beta-Hydrolases"/>
    <property type="match status" value="1"/>
</dbReference>
<comment type="similarity">
    <text evidence="1 3">Belongs to the type-B carboxylesterase/lipase family.</text>
</comment>
<dbReference type="InterPro" id="IPR019826">
    <property type="entry name" value="Carboxylesterase_B_AS"/>
</dbReference>
<dbReference type="PANTHER" id="PTHR43918:SF4">
    <property type="entry name" value="CARBOXYLIC ESTER HYDROLASE"/>
    <property type="match status" value="1"/>
</dbReference>
<dbReference type="PANTHER" id="PTHR43918">
    <property type="entry name" value="ACETYLCHOLINESTERASE"/>
    <property type="match status" value="1"/>
</dbReference>
<dbReference type="InterPro" id="IPR029058">
    <property type="entry name" value="AB_hydrolase_fold"/>
</dbReference>
<dbReference type="Pfam" id="PF00135">
    <property type="entry name" value="COesterase"/>
    <property type="match status" value="1"/>
</dbReference>
<evidence type="ECO:0000256" key="3">
    <source>
        <dbReference type="RuleBase" id="RU361235"/>
    </source>
</evidence>
<evidence type="ECO:0000256" key="2">
    <source>
        <dbReference type="ARBA" id="ARBA00022801"/>
    </source>
</evidence>
<accession>A0A6A6X2T1</accession>
<dbReference type="GO" id="GO:0052689">
    <property type="term" value="F:carboxylic ester hydrolase activity"/>
    <property type="evidence" value="ECO:0007669"/>
    <property type="project" value="TreeGrafter"/>
</dbReference>
<dbReference type="Proteomes" id="UP000799757">
    <property type="component" value="Unassembled WGS sequence"/>
</dbReference>
<feature type="chain" id="PRO_5025714869" description="Carboxylic ester hydrolase" evidence="3">
    <location>
        <begin position="20"/>
        <end position="534"/>
    </location>
</feature>
<dbReference type="Gene3D" id="3.40.50.1820">
    <property type="entry name" value="alpha/beta hydrolase"/>
    <property type="match status" value="1"/>
</dbReference>
<dbReference type="PROSITE" id="PS00122">
    <property type="entry name" value="CARBOXYLESTERASE_B_1"/>
    <property type="match status" value="1"/>
</dbReference>
<keyword evidence="6" id="KW-1185">Reference proteome</keyword>
<dbReference type="EC" id="3.1.1.-" evidence="3"/>
<dbReference type="AlphaFoldDB" id="A0A6A6X2T1"/>
<feature type="domain" description="Carboxylesterase type B" evidence="4">
    <location>
        <begin position="23"/>
        <end position="475"/>
    </location>
</feature>
<evidence type="ECO:0000256" key="1">
    <source>
        <dbReference type="ARBA" id="ARBA00005964"/>
    </source>
</evidence>
<dbReference type="EMBL" id="MU002069">
    <property type="protein sequence ID" value="KAF2790508.1"/>
    <property type="molecule type" value="Genomic_DNA"/>
</dbReference>
<evidence type="ECO:0000313" key="6">
    <source>
        <dbReference type="Proteomes" id="UP000799757"/>
    </source>
</evidence>
<organism evidence="5 6">
    <name type="scientific">Melanomma pulvis-pyrius CBS 109.77</name>
    <dbReference type="NCBI Taxonomy" id="1314802"/>
    <lineage>
        <taxon>Eukaryota</taxon>
        <taxon>Fungi</taxon>
        <taxon>Dikarya</taxon>
        <taxon>Ascomycota</taxon>
        <taxon>Pezizomycotina</taxon>
        <taxon>Dothideomycetes</taxon>
        <taxon>Pleosporomycetidae</taxon>
        <taxon>Pleosporales</taxon>
        <taxon>Melanommataceae</taxon>
        <taxon>Melanomma</taxon>
    </lineage>
</organism>
<reference evidence="5" key="1">
    <citation type="journal article" date="2020" name="Stud. Mycol.">
        <title>101 Dothideomycetes genomes: a test case for predicting lifestyles and emergence of pathogens.</title>
        <authorList>
            <person name="Haridas S."/>
            <person name="Albert R."/>
            <person name="Binder M."/>
            <person name="Bloem J."/>
            <person name="Labutti K."/>
            <person name="Salamov A."/>
            <person name="Andreopoulos B."/>
            <person name="Baker S."/>
            <person name="Barry K."/>
            <person name="Bills G."/>
            <person name="Bluhm B."/>
            <person name="Cannon C."/>
            <person name="Castanera R."/>
            <person name="Culley D."/>
            <person name="Daum C."/>
            <person name="Ezra D."/>
            <person name="Gonzalez J."/>
            <person name="Henrissat B."/>
            <person name="Kuo A."/>
            <person name="Liang C."/>
            <person name="Lipzen A."/>
            <person name="Lutzoni F."/>
            <person name="Magnuson J."/>
            <person name="Mondo S."/>
            <person name="Nolan M."/>
            <person name="Ohm R."/>
            <person name="Pangilinan J."/>
            <person name="Park H.-J."/>
            <person name="Ramirez L."/>
            <person name="Alfaro M."/>
            <person name="Sun H."/>
            <person name="Tritt A."/>
            <person name="Yoshinaga Y."/>
            <person name="Zwiers L.-H."/>
            <person name="Turgeon B."/>
            <person name="Goodwin S."/>
            <person name="Spatafora J."/>
            <person name="Crous P."/>
            <person name="Grigoriev I."/>
        </authorList>
    </citation>
    <scope>NUCLEOTIDE SEQUENCE</scope>
    <source>
        <strain evidence="5">CBS 109.77</strain>
    </source>
</reference>
<keyword evidence="2 3" id="KW-0378">Hydrolase</keyword>
<proteinExistence type="inferred from homology"/>
<protein>
    <recommendedName>
        <fullName evidence="3">Carboxylic ester hydrolase</fullName>
        <ecNumber evidence="3">3.1.1.-</ecNumber>
    </recommendedName>
</protein>
<keyword evidence="3" id="KW-0732">Signal</keyword>
<feature type="signal peptide" evidence="3">
    <location>
        <begin position="1"/>
        <end position="19"/>
    </location>
</feature>
<gene>
    <name evidence="5" type="ORF">K505DRAFT_282450</name>
</gene>
<evidence type="ECO:0000313" key="5">
    <source>
        <dbReference type="EMBL" id="KAF2790508.1"/>
    </source>
</evidence>
<evidence type="ECO:0000259" key="4">
    <source>
        <dbReference type="Pfam" id="PF00135"/>
    </source>
</evidence>
<dbReference type="InterPro" id="IPR002018">
    <property type="entry name" value="CarbesteraseB"/>
</dbReference>
<dbReference type="InterPro" id="IPR050654">
    <property type="entry name" value="AChE-related_enzymes"/>
</dbReference>
<sequence length="534" mass="56729">MHYHIIITSFAALLTLSSAGSSSPSATIDAGVLIGTTTSLPSSSTTVNKFLGIPFAAPPKRFSPPQKVKAWSKPLAVKEFKPACVQQFSYPKASHDFVISAFNTPAAEESEDCLYLNVYAPATPAGGKGRAVMFWIYGGSLQFGHAGHPVYDGSKFAAEEDVIIVSVNYRTNVFGFPSSPELPTKGHNLGFLDQRLGLDWVQRNIYSFGGDPSKVTIFGESAGAFSIDALLTSYPSNSRPPFRAAILQSGQISYANPYAADTTSSWHALAAALNCTSAQSNLTCIRAAPAGTIKSIVEHQSLNFFPVLDNVTLIENMARARISGNIAKVPVLSGTNAQEGRVIVIQGAGVPNSTTAYLSGLGIPAELTPTIEEAYPVGGWEFPEVFDAVAQIATDIGFQCGDALWANATAASGIPSWRYYFNATFPNTQLFPNAGVFHTSELFITFGTYTPTNVTTQELALSNYMRGAWARFAKDPVAGPGWNPVGTGSAYFGGAGDLDLGLIGSDGNAGVKVIKQRDVDYRCPLWTPILTAGI</sequence>
<dbReference type="InterPro" id="IPR019819">
    <property type="entry name" value="Carboxylesterase_B_CS"/>
</dbReference>
<name>A0A6A6X2T1_9PLEO</name>
<dbReference type="PROSITE" id="PS00941">
    <property type="entry name" value="CARBOXYLESTERASE_B_2"/>
    <property type="match status" value="1"/>
</dbReference>